<reference evidence="2 3" key="1">
    <citation type="submission" date="2018-11" db="EMBL/GenBank/DDBJ databases">
        <authorList>
            <person name="Zhou Z."/>
            <person name="Wang G."/>
        </authorList>
    </citation>
    <scope>NUCLEOTIDE SEQUENCE [LARGE SCALE GENOMIC DNA]</scope>
    <source>
        <strain evidence="2 3">KCTC52004</strain>
    </source>
</reference>
<feature type="signal peptide" evidence="1">
    <location>
        <begin position="1"/>
        <end position="22"/>
    </location>
</feature>
<dbReference type="InterPro" id="IPR032560">
    <property type="entry name" value="DUF4932"/>
</dbReference>
<dbReference type="EMBL" id="RQJO01000007">
    <property type="protein sequence ID" value="RRB07276.1"/>
    <property type="molecule type" value="Genomic_DNA"/>
</dbReference>
<sequence length="389" mass="45355">MQIRRFILSIALCSILSFQAFCQSPIATDTSANRSVQVRFYKNVELLGFVYFVGFEGRQLENDESFLKSKPIRMKDWYGYGFHLYQQYKPYRENQHVVKALQLVDHLWLDYLIGLLLQLDDFPRAVLTDQVPQSSYLRFSKQQNPAEARQKAEQFIEAMNRFCEEVNFEEYLHNNRSKYDNALAQVKTGLPDKRFIPAMESFYAQHFQAFTLVPSLTIPTSMGFGPRFTRDGQTFIFNVFGPFDVQSFTDESKLDMGFGNRQQLVELSTHEFGHSFVNHVVEQTPAELIRETEKLFLPIQERMTAQGYPAWKVCLYEHFVRAGEIVIARNLGKKTDAQHLLDHYVTNRKFIYIPVILEELEAYNRNRTISYPEAVGKAMQRLKSLALKP</sequence>
<feature type="chain" id="PRO_5018160627" evidence="1">
    <location>
        <begin position="23"/>
        <end position="389"/>
    </location>
</feature>
<dbReference type="Proteomes" id="UP000271925">
    <property type="component" value="Unassembled WGS sequence"/>
</dbReference>
<gene>
    <name evidence="2" type="ORF">EHT25_05735</name>
</gene>
<organism evidence="2 3">
    <name type="scientific">Larkinella rosea</name>
    <dbReference type="NCBI Taxonomy" id="2025312"/>
    <lineage>
        <taxon>Bacteria</taxon>
        <taxon>Pseudomonadati</taxon>
        <taxon>Bacteroidota</taxon>
        <taxon>Cytophagia</taxon>
        <taxon>Cytophagales</taxon>
        <taxon>Spirosomataceae</taxon>
        <taxon>Larkinella</taxon>
    </lineage>
</organism>
<evidence type="ECO:0000313" key="2">
    <source>
        <dbReference type="EMBL" id="RRB07276.1"/>
    </source>
</evidence>
<dbReference type="AlphaFoldDB" id="A0A3P1C2E8"/>
<evidence type="ECO:0000256" key="1">
    <source>
        <dbReference type="SAM" id="SignalP"/>
    </source>
</evidence>
<comment type="caution">
    <text evidence="2">The sequence shown here is derived from an EMBL/GenBank/DDBJ whole genome shotgun (WGS) entry which is preliminary data.</text>
</comment>
<dbReference type="OrthoDB" id="6402335at2"/>
<accession>A0A3P1C2E8</accession>
<name>A0A3P1C2E8_9BACT</name>
<proteinExistence type="predicted"/>
<keyword evidence="1" id="KW-0732">Signal</keyword>
<protein>
    <submittedName>
        <fullName evidence="2">DUF4932 domain-containing protein</fullName>
    </submittedName>
</protein>
<keyword evidence="3" id="KW-1185">Reference proteome</keyword>
<dbReference type="RefSeq" id="WP_124871942.1">
    <property type="nucleotide sequence ID" value="NZ_RQJO01000007.1"/>
</dbReference>
<dbReference type="Pfam" id="PF16286">
    <property type="entry name" value="DUF4932"/>
    <property type="match status" value="1"/>
</dbReference>
<evidence type="ECO:0000313" key="3">
    <source>
        <dbReference type="Proteomes" id="UP000271925"/>
    </source>
</evidence>